<sequence>MPAMELIDTHAHLYLPEFRERWPELLERATSAGVGRILLPAIDSETHDAVLELAAAHPRCLPMMGLHPCSVAANWEDELAVVRRHLEAHRFVAVGEIGLDFYWDKTFTHQQYAAFHAQIALALEQDLPIAVHSRNATAEAIEVVRQYPGLRGVFHCFGGTLEEAEALIGMGFYLGIGGVLTFKNAGLDKVVSAIGLGNVILETDAPYLAPVPFRGKRNEPSYLRHVADKLTEVTGKPLSEVAEVTTANAVRLFRLEGRV</sequence>
<dbReference type="PANTHER" id="PTHR46124">
    <property type="entry name" value="D-AMINOACYL-TRNA DEACYLASE"/>
    <property type="match status" value="1"/>
</dbReference>
<dbReference type="Pfam" id="PF01026">
    <property type="entry name" value="TatD_DNase"/>
    <property type="match status" value="1"/>
</dbReference>
<evidence type="ECO:0000313" key="2">
    <source>
        <dbReference type="EMBL" id="GAA4318621.1"/>
    </source>
</evidence>
<protein>
    <submittedName>
        <fullName evidence="2">TatD family hydrolase</fullName>
    </submittedName>
</protein>
<proteinExistence type="predicted"/>
<keyword evidence="3" id="KW-1185">Reference proteome</keyword>
<dbReference type="InterPro" id="IPR032466">
    <property type="entry name" value="Metal_Hydrolase"/>
</dbReference>
<dbReference type="Proteomes" id="UP001501725">
    <property type="component" value="Unassembled WGS sequence"/>
</dbReference>
<dbReference type="SUPFAM" id="SSF51556">
    <property type="entry name" value="Metallo-dependent hydrolases"/>
    <property type="match status" value="1"/>
</dbReference>
<dbReference type="GO" id="GO:0016787">
    <property type="term" value="F:hydrolase activity"/>
    <property type="evidence" value="ECO:0007669"/>
    <property type="project" value="UniProtKB-KW"/>
</dbReference>
<dbReference type="EMBL" id="BAABGY010000001">
    <property type="protein sequence ID" value="GAA4318621.1"/>
    <property type="molecule type" value="Genomic_DNA"/>
</dbReference>
<dbReference type="PIRSF" id="PIRSF005902">
    <property type="entry name" value="DNase_TatD"/>
    <property type="match status" value="1"/>
</dbReference>
<keyword evidence="1" id="KW-0479">Metal-binding</keyword>
<dbReference type="PANTHER" id="PTHR46124:SF4">
    <property type="entry name" value="HYDROLASE TATD"/>
    <property type="match status" value="1"/>
</dbReference>
<evidence type="ECO:0000256" key="1">
    <source>
        <dbReference type="ARBA" id="ARBA00022723"/>
    </source>
</evidence>
<organism evidence="2 3">
    <name type="scientific">Flaviaesturariibacter amylovorans</name>
    <dbReference type="NCBI Taxonomy" id="1084520"/>
    <lineage>
        <taxon>Bacteria</taxon>
        <taxon>Pseudomonadati</taxon>
        <taxon>Bacteroidota</taxon>
        <taxon>Chitinophagia</taxon>
        <taxon>Chitinophagales</taxon>
        <taxon>Chitinophagaceae</taxon>
        <taxon>Flaviaestuariibacter</taxon>
    </lineage>
</organism>
<gene>
    <name evidence="2" type="ORF">GCM10023184_02960</name>
</gene>
<dbReference type="NCBIfam" id="TIGR00010">
    <property type="entry name" value="YchF/TatD family DNA exonuclease"/>
    <property type="match status" value="1"/>
</dbReference>
<dbReference type="Gene3D" id="3.20.20.140">
    <property type="entry name" value="Metal-dependent hydrolases"/>
    <property type="match status" value="1"/>
</dbReference>
<dbReference type="CDD" id="cd01310">
    <property type="entry name" value="TatD_DNAse"/>
    <property type="match status" value="1"/>
</dbReference>
<dbReference type="InterPro" id="IPR001130">
    <property type="entry name" value="TatD-like"/>
</dbReference>
<evidence type="ECO:0000313" key="3">
    <source>
        <dbReference type="Proteomes" id="UP001501725"/>
    </source>
</evidence>
<accession>A0ABP8G722</accession>
<comment type="caution">
    <text evidence="2">The sequence shown here is derived from an EMBL/GenBank/DDBJ whole genome shotgun (WGS) entry which is preliminary data.</text>
</comment>
<name>A0ABP8G722_9BACT</name>
<keyword evidence="2" id="KW-0378">Hydrolase</keyword>
<dbReference type="InterPro" id="IPR015991">
    <property type="entry name" value="TatD/YcfH-like"/>
</dbReference>
<reference evidence="3" key="1">
    <citation type="journal article" date="2019" name="Int. J. Syst. Evol. Microbiol.">
        <title>The Global Catalogue of Microorganisms (GCM) 10K type strain sequencing project: providing services to taxonomists for standard genome sequencing and annotation.</title>
        <authorList>
            <consortium name="The Broad Institute Genomics Platform"/>
            <consortium name="The Broad Institute Genome Sequencing Center for Infectious Disease"/>
            <person name="Wu L."/>
            <person name="Ma J."/>
        </authorList>
    </citation>
    <scope>NUCLEOTIDE SEQUENCE [LARGE SCALE GENOMIC DNA]</scope>
    <source>
        <strain evidence="3">JCM 17919</strain>
    </source>
</reference>